<dbReference type="SUPFAM" id="SSF52833">
    <property type="entry name" value="Thioredoxin-like"/>
    <property type="match status" value="1"/>
</dbReference>
<dbReference type="EMBL" id="DSVQ01000010">
    <property type="protein sequence ID" value="HGT38600.1"/>
    <property type="molecule type" value="Genomic_DNA"/>
</dbReference>
<dbReference type="PIRSF" id="PIRSF006402">
    <property type="entry name" value="UCP006402_thioredoxin"/>
    <property type="match status" value="1"/>
</dbReference>
<dbReference type="InterPro" id="IPR024705">
    <property type="entry name" value="Ssp411"/>
</dbReference>
<dbReference type="PANTHER" id="PTHR42899:SF1">
    <property type="entry name" value="SPERMATOGENESIS-ASSOCIATED PROTEIN 20"/>
    <property type="match status" value="1"/>
</dbReference>
<feature type="domain" description="Spermatogenesis-associated protein 20-like TRX" evidence="1">
    <location>
        <begin position="7"/>
        <end position="166"/>
    </location>
</feature>
<proteinExistence type="predicted"/>
<dbReference type="Pfam" id="PF03190">
    <property type="entry name" value="Thioredox_DsbH"/>
    <property type="match status" value="1"/>
</dbReference>
<gene>
    <name evidence="2" type="ORF">ENS64_04970</name>
</gene>
<reference evidence="2" key="1">
    <citation type="journal article" date="2020" name="mSystems">
        <title>Genome- and Community-Level Interaction Insights into Carbon Utilization and Element Cycling Functions of Hydrothermarchaeota in Hydrothermal Sediment.</title>
        <authorList>
            <person name="Zhou Z."/>
            <person name="Liu Y."/>
            <person name="Xu W."/>
            <person name="Pan J."/>
            <person name="Luo Z.H."/>
            <person name="Li M."/>
        </authorList>
    </citation>
    <scope>NUCLEOTIDE SEQUENCE [LARGE SCALE GENOMIC DNA]</scope>
    <source>
        <strain evidence="2">SpSt-508</strain>
    </source>
</reference>
<dbReference type="InterPro" id="IPR004879">
    <property type="entry name" value="Ssp411-like_TRX"/>
</dbReference>
<dbReference type="InterPro" id="IPR036249">
    <property type="entry name" value="Thioredoxin-like_sf"/>
</dbReference>
<dbReference type="InterPro" id="IPR012341">
    <property type="entry name" value="6hp_glycosidase-like_sf"/>
</dbReference>
<accession>A0A7C4QMH3</accession>
<sequence>MTVSTGNRLRHETSPYLRQHAGNPVDWHPWDETALRLARELDRPIFLSIGYSACHWCHVMERESFEHPEIAALMNQWFVNIKVDREERPDLDQLYMNAVLALSGSGGWPMSVFLTPHLEPFFGGTYWPPEARWGRPGFRDILKAVHEAWTTRRSAVLSQAAELTAAVVEASRPHVEQTALNVDTLRQAQRSLLRAADRRYGGFGGAPKFPHPLDLRLLLRCWRRFQEPEALEVVRLTLDQMARGGIYDHLGGGFARYSTDERWLVPHFEKMLYDNALLTPAYLDAYQASGERRFAEVAGETLDYVLREMQLPEGGFASTQDADSEGEEGKFFVWTEAEILRELGPEDGPVFAYCYDVTAAGNWEHKNILHRPKTPAQAAQLLGRDPAQLEALLARCREKLFAARARRVPPARDDKVLAAWNGLMLAALARGANVLGVPRYAEAARRAADFLLGSLRREDGRLWHTVKDGRARLNGYLDDYAALIDGLIELSQAVWDPRYLSVAVELAEILIADFWDDAEGGFFYTPSHHERLIARPKDTHDGATPSGNGLAALALLKLARLSGRGDLEDYGRRTLDLLSATMTRLPLAAGQALLAWDAVLGPACEIIICDGDAPAENDAVWRTLHQHFLPHALTFRLPRGTADAGSTGWSLFAGKTPLQQQVTAYVCEQGACQAPQPGAAAITAELARLAARR</sequence>
<dbReference type="Gene3D" id="1.50.10.10">
    <property type="match status" value="2"/>
</dbReference>
<dbReference type="GO" id="GO:0005975">
    <property type="term" value="P:carbohydrate metabolic process"/>
    <property type="evidence" value="ECO:0007669"/>
    <property type="project" value="InterPro"/>
</dbReference>
<dbReference type="InterPro" id="IPR008928">
    <property type="entry name" value="6-hairpin_glycosidase_sf"/>
</dbReference>
<evidence type="ECO:0000259" key="1">
    <source>
        <dbReference type="Pfam" id="PF03190"/>
    </source>
</evidence>
<dbReference type="PANTHER" id="PTHR42899">
    <property type="entry name" value="SPERMATOGENESIS-ASSOCIATED PROTEIN 20"/>
    <property type="match status" value="1"/>
</dbReference>
<name>A0A7C4QMH3_9PLAN</name>
<dbReference type="Gene3D" id="3.40.30.10">
    <property type="entry name" value="Glutaredoxin"/>
    <property type="match status" value="1"/>
</dbReference>
<comment type="caution">
    <text evidence="2">The sequence shown here is derived from an EMBL/GenBank/DDBJ whole genome shotgun (WGS) entry which is preliminary data.</text>
</comment>
<dbReference type="CDD" id="cd02955">
    <property type="entry name" value="SSP411"/>
    <property type="match status" value="1"/>
</dbReference>
<dbReference type="SUPFAM" id="SSF48208">
    <property type="entry name" value="Six-hairpin glycosidases"/>
    <property type="match status" value="1"/>
</dbReference>
<organism evidence="2">
    <name type="scientific">Schlesneria paludicola</name>
    <dbReference type="NCBI Taxonomy" id="360056"/>
    <lineage>
        <taxon>Bacteria</taxon>
        <taxon>Pseudomonadati</taxon>
        <taxon>Planctomycetota</taxon>
        <taxon>Planctomycetia</taxon>
        <taxon>Planctomycetales</taxon>
        <taxon>Planctomycetaceae</taxon>
        <taxon>Schlesneria</taxon>
    </lineage>
</organism>
<evidence type="ECO:0000313" key="2">
    <source>
        <dbReference type="EMBL" id="HGT38600.1"/>
    </source>
</evidence>
<protein>
    <submittedName>
        <fullName evidence="2">Thioredoxin domain-containing protein</fullName>
    </submittedName>
</protein>
<dbReference type="AlphaFoldDB" id="A0A7C4QMH3"/>